<evidence type="ECO:0000313" key="6">
    <source>
        <dbReference type="Proteomes" id="UP000735302"/>
    </source>
</evidence>
<comment type="caution">
    <text evidence="5">The sequence shown here is derived from an EMBL/GenBank/DDBJ whole genome shotgun (WGS) entry which is preliminary data.</text>
</comment>
<keyword evidence="3" id="KW-0408">Iron</keyword>
<dbReference type="Gene3D" id="1.10.490.10">
    <property type="entry name" value="Globins"/>
    <property type="match status" value="1"/>
</dbReference>
<organism evidence="5 6">
    <name type="scientific">Plakobranchus ocellatus</name>
    <dbReference type="NCBI Taxonomy" id="259542"/>
    <lineage>
        <taxon>Eukaryota</taxon>
        <taxon>Metazoa</taxon>
        <taxon>Spiralia</taxon>
        <taxon>Lophotrochozoa</taxon>
        <taxon>Mollusca</taxon>
        <taxon>Gastropoda</taxon>
        <taxon>Heterobranchia</taxon>
        <taxon>Euthyneura</taxon>
        <taxon>Panpulmonata</taxon>
        <taxon>Sacoglossa</taxon>
        <taxon>Placobranchoidea</taxon>
        <taxon>Plakobranchidae</taxon>
        <taxon>Plakobranchus</taxon>
    </lineage>
</organism>
<keyword evidence="6" id="KW-1185">Reference proteome</keyword>
<dbReference type="AlphaFoldDB" id="A0AAV3Y4L7"/>
<dbReference type="Pfam" id="PF00042">
    <property type="entry name" value="Globin"/>
    <property type="match status" value="1"/>
</dbReference>
<gene>
    <name evidence="5" type="ORF">PoB_000417700</name>
</gene>
<evidence type="ECO:0000259" key="4">
    <source>
        <dbReference type="Pfam" id="PF00042"/>
    </source>
</evidence>
<dbReference type="Proteomes" id="UP000735302">
    <property type="component" value="Unassembled WGS sequence"/>
</dbReference>
<dbReference type="InterPro" id="IPR012292">
    <property type="entry name" value="Globin/Proto"/>
</dbReference>
<evidence type="ECO:0000256" key="1">
    <source>
        <dbReference type="ARBA" id="ARBA00013895"/>
    </source>
</evidence>
<dbReference type="InterPro" id="IPR009050">
    <property type="entry name" value="Globin-like_sf"/>
</dbReference>
<keyword evidence="3" id="KW-0561">Oxygen transport</keyword>
<reference evidence="5 6" key="1">
    <citation type="journal article" date="2021" name="Elife">
        <title>Chloroplast acquisition without the gene transfer in kleptoplastic sea slugs, Plakobranchus ocellatus.</title>
        <authorList>
            <person name="Maeda T."/>
            <person name="Takahashi S."/>
            <person name="Yoshida T."/>
            <person name="Shimamura S."/>
            <person name="Takaki Y."/>
            <person name="Nagai Y."/>
            <person name="Toyoda A."/>
            <person name="Suzuki Y."/>
            <person name="Arimoto A."/>
            <person name="Ishii H."/>
            <person name="Satoh N."/>
            <person name="Nishiyama T."/>
            <person name="Hasebe M."/>
            <person name="Maruyama T."/>
            <person name="Minagawa J."/>
            <person name="Obokata J."/>
            <person name="Shigenobu S."/>
        </authorList>
    </citation>
    <scope>NUCLEOTIDE SEQUENCE [LARGE SCALE GENOMIC DNA]</scope>
</reference>
<dbReference type="InterPro" id="IPR000971">
    <property type="entry name" value="Globin"/>
</dbReference>
<dbReference type="GO" id="GO:0020037">
    <property type="term" value="F:heme binding"/>
    <property type="evidence" value="ECO:0007669"/>
    <property type="project" value="InterPro"/>
</dbReference>
<name>A0AAV3Y4L7_9GAST</name>
<proteinExistence type="inferred from homology"/>
<sequence>MRDKFHQHCSHGNTAMSELLQQESFAAHSLVVLLSLDSLVSLVYKPDRLLTTMTDILLSHVHRHENTIDVNFFYRFGHSFSTYIQQQRHLQPNDEEVLVWDKFMTSLIKAADKVVTSRSSSLTEARLAKRVPCCNII</sequence>
<dbReference type="SUPFAM" id="SSF46458">
    <property type="entry name" value="Globin-like"/>
    <property type="match status" value="1"/>
</dbReference>
<evidence type="ECO:0000313" key="5">
    <source>
        <dbReference type="EMBL" id="GFN77671.1"/>
    </source>
</evidence>
<feature type="domain" description="Globin" evidence="4">
    <location>
        <begin position="15"/>
        <end position="109"/>
    </location>
</feature>
<evidence type="ECO:0000256" key="2">
    <source>
        <dbReference type="ARBA" id="ARBA00030087"/>
    </source>
</evidence>
<protein>
    <recommendedName>
        <fullName evidence="1">Globin</fullName>
    </recommendedName>
    <alternativeName>
        <fullName evidence="2">Myoglobin</fullName>
    </alternativeName>
</protein>
<comment type="similarity">
    <text evidence="3">Belongs to the globin family.</text>
</comment>
<dbReference type="GO" id="GO:0005344">
    <property type="term" value="F:oxygen carrier activity"/>
    <property type="evidence" value="ECO:0007669"/>
    <property type="project" value="UniProtKB-KW"/>
</dbReference>
<keyword evidence="3" id="KW-0349">Heme</keyword>
<dbReference type="GO" id="GO:0019825">
    <property type="term" value="F:oxygen binding"/>
    <property type="evidence" value="ECO:0007669"/>
    <property type="project" value="InterPro"/>
</dbReference>
<keyword evidence="3" id="KW-0479">Metal-binding</keyword>
<keyword evidence="3" id="KW-0813">Transport</keyword>
<dbReference type="EMBL" id="BLXT01000501">
    <property type="protein sequence ID" value="GFN77671.1"/>
    <property type="molecule type" value="Genomic_DNA"/>
</dbReference>
<accession>A0AAV3Y4L7</accession>
<evidence type="ECO:0000256" key="3">
    <source>
        <dbReference type="RuleBase" id="RU000356"/>
    </source>
</evidence>